<evidence type="ECO:0000256" key="1">
    <source>
        <dbReference type="SAM" id="Phobius"/>
    </source>
</evidence>
<organism evidence="2 3">
    <name type="scientific">Plasmodium fragile</name>
    <dbReference type="NCBI Taxonomy" id="5857"/>
    <lineage>
        <taxon>Eukaryota</taxon>
        <taxon>Sar</taxon>
        <taxon>Alveolata</taxon>
        <taxon>Apicomplexa</taxon>
        <taxon>Aconoidasida</taxon>
        <taxon>Haemosporida</taxon>
        <taxon>Plasmodiidae</taxon>
        <taxon>Plasmodium</taxon>
        <taxon>Plasmodium (Plasmodium)</taxon>
    </lineage>
</organism>
<keyword evidence="3" id="KW-1185">Reference proteome</keyword>
<dbReference type="EMBL" id="KQ001737">
    <property type="protein sequence ID" value="KJP85271.1"/>
    <property type="molecule type" value="Genomic_DNA"/>
</dbReference>
<protein>
    <submittedName>
        <fullName evidence="2">Uncharacterized protein</fullName>
    </submittedName>
</protein>
<dbReference type="VEuPathDB" id="PlasmoDB:AK88_05111"/>
<reference evidence="2 3" key="1">
    <citation type="submission" date="2014-03" db="EMBL/GenBank/DDBJ databases">
        <title>The Genome Sequence of Plasmodium fragile nilgiri.</title>
        <authorList>
            <consortium name="The Broad Institute Genomics Platform"/>
            <consortium name="The Broad Institute Genome Sequencing Center for Infectious Disease"/>
            <person name="Neafsey D."/>
            <person name="Duraisingh M."/>
            <person name="Young S.K."/>
            <person name="Zeng Q."/>
            <person name="Gargeya S."/>
            <person name="Abouelleil A."/>
            <person name="Alvarado L."/>
            <person name="Chapman S.B."/>
            <person name="Gainer-Dewar J."/>
            <person name="Goldberg J."/>
            <person name="Griggs A."/>
            <person name="Gujja S."/>
            <person name="Hansen M."/>
            <person name="Howarth C."/>
            <person name="Imamovic A."/>
            <person name="Larimer J."/>
            <person name="Pearson M."/>
            <person name="Poon T.W."/>
            <person name="Priest M."/>
            <person name="Roberts A."/>
            <person name="Saif S."/>
            <person name="Shea T."/>
            <person name="Sykes S."/>
            <person name="Wortman J."/>
            <person name="Nusbaum C."/>
            <person name="Birren B."/>
        </authorList>
    </citation>
    <scope>NUCLEOTIDE SEQUENCE [LARGE SCALE GENOMIC DNA]</scope>
    <source>
        <strain evidence="3">nilgiri</strain>
    </source>
</reference>
<dbReference type="Proteomes" id="UP000054561">
    <property type="component" value="Unassembled WGS sequence"/>
</dbReference>
<name>A0A0D9QHS7_PLAFR</name>
<evidence type="ECO:0000313" key="2">
    <source>
        <dbReference type="EMBL" id="KJP85271.1"/>
    </source>
</evidence>
<keyword evidence="1" id="KW-0472">Membrane</keyword>
<proteinExistence type="predicted"/>
<keyword evidence="1" id="KW-1133">Transmembrane helix</keyword>
<keyword evidence="1" id="KW-0812">Transmembrane</keyword>
<evidence type="ECO:0000313" key="3">
    <source>
        <dbReference type="Proteomes" id="UP000054561"/>
    </source>
</evidence>
<gene>
    <name evidence="2" type="ORF">AK88_05111</name>
</gene>
<dbReference type="AlphaFoldDB" id="A0A0D9QHS7"/>
<sequence length="118" mass="13936">MCSLIFRTYKNSHEEHSMALISSPYSCPVMPTCSIQLAHICALCKVYNATKDTWFYAASGWNAKWNNRKSLCYCCMFKLYRYILTTYKKENNIDPTFFIFYIFVSVLICQFGKSQRHF</sequence>
<accession>A0A0D9QHS7</accession>
<dbReference type="GeneID" id="24270425"/>
<feature type="transmembrane region" description="Helical" evidence="1">
    <location>
        <begin position="95"/>
        <end position="112"/>
    </location>
</feature>
<dbReference type="RefSeq" id="XP_012338136.1">
    <property type="nucleotide sequence ID" value="XM_012482713.1"/>
</dbReference>